<dbReference type="OrthoDB" id="2831558at2759"/>
<name>A0A1B7MZ84_9AGAM</name>
<organism evidence="2 3">
    <name type="scientific">Rhizopogon vinicolor AM-OR11-026</name>
    <dbReference type="NCBI Taxonomy" id="1314800"/>
    <lineage>
        <taxon>Eukaryota</taxon>
        <taxon>Fungi</taxon>
        <taxon>Dikarya</taxon>
        <taxon>Basidiomycota</taxon>
        <taxon>Agaricomycotina</taxon>
        <taxon>Agaricomycetes</taxon>
        <taxon>Agaricomycetidae</taxon>
        <taxon>Boletales</taxon>
        <taxon>Suillineae</taxon>
        <taxon>Rhizopogonaceae</taxon>
        <taxon>Rhizopogon</taxon>
    </lineage>
</organism>
<dbReference type="AlphaFoldDB" id="A0A1B7MZ84"/>
<dbReference type="EMBL" id="KV448325">
    <property type="protein sequence ID" value="OAX37887.1"/>
    <property type="molecule type" value="Genomic_DNA"/>
</dbReference>
<proteinExistence type="predicted"/>
<dbReference type="InParanoid" id="A0A1B7MZ84"/>
<feature type="signal peptide" evidence="1">
    <location>
        <begin position="1"/>
        <end position="22"/>
    </location>
</feature>
<protein>
    <submittedName>
        <fullName evidence="2">Uncharacterized protein</fullName>
    </submittedName>
</protein>
<evidence type="ECO:0000313" key="3">
    <source>
        <dbReference type="Proteomes" id="UP000092154"/>
    </source>
</evidence>
<keyword evidence="3" id="KW-1185">Reference proteome</keyword>
<gene>
    <name evidence="2" type="ORF">K503DRAFT_820131</name>
</gene>
<evidence type="ECO:0000256" key="1">
    <source>
        <dbReference type="SAM" id="SignalP"/>
    </source>
</evidence>
<feature type="chain" id="PRO_5008597689" evidence="1">
    <location>
        <begin position="23"/>
        <end position="63"/>
    </location>
</feature>
<sequence>MEYARTIMALPVLNVLDWSAQAEGTGVGMQYILMEKVEYVKLDHCYKDFRNEGLELVHQVNSV</sequence>
<dbReference type="Proteomes" id="UP000092154">
    <property type="component" value="Unassembled WGS sequence"/>
</dbReference>
<reference evidence="2 3" key="1">
    <citation type="submission" date="2016-06" db="EMBL/GenBank/DDBJ databases">
        <title>Comparative genomics of the ectomycorrhizal sister species Rhizopogon vinicolor and Rhizopogon vesiculosus (Basidiomycota: Boletales) reveals a divergence of the mating type B locus.</title>
        <authorList>
            <consortium name="DOE Joint Genome Institute"/>
            <person name="Mujic A.B."/>
            <person name="Kuo A."/>
            <person name="Tritt A."/>
            <person name="Lipzen A."/>
            <person name="Chen C."/>
            <person name="Johnson J."/>
            <person name="Sharma A."/>
            <person name="Barry K."/>
            <person name="Grigoriev I.V."/>
            <person name="Spatafora J.W."/>
        </authorList>
    </citation>
    <scope>NUCLEOTIDE SEQUENCE [LARGE SCALE GENOMIC DNA]</scope>
    <source>
        <strain evidence="2 3">AM-OR11-026</strain>
    </source>
</reference>
<accession>A0A1B7MZ84</accession>
<evidence type="ECO:0000313" key="2">
    <source>
        <dbReference type="EMBL" id="OAX37887.1"/>
    </source>
</evidence>
<keyword evidence="1" id="KW-0732">Signal</keyword>